<evidence type="ECO:0008006" key="6">
    <source>
        <dbReference type="Google" id="ProtNLM"/>
    </source>
</evidence>
<dbReference type="RefSeq" id="WP_160752963.1">
    <property type="nucleotide sequence ID" value="NZ_WTYA01000005.1"/>
</dbReference>
<proteinExistence type="predicted"/>
<protein>
    <recommendedName>
        <fullName evidence="6">Outer membrane beta-barrel protein</fullName>
    </recommendedName>
</protein>
<evidence type="ECO:0000256" key="3">
    <source>
        <dbReference type="ARBA" id="ARBA00023237"/>
    </source>
</evidence>
<comment type="subcellular location">
    <subcellularLocation>
        <location evidence="1">Cell outer membrane</location>
    </subcellularLocation>
</comment>
<name>A0A845ADV5_9SPHN</name>
<dbReference type="SUPFAM" id="SSF56935">
    <property type="entry name" value="Porins"/>
    <property type="match status" value="1"/>
</dbReference>
<dbReference type="Gene3D" id="2.40.170.20">
    <property type="entry name" value="TonB-dependent receptor, beta-barrel domain"/>
    <property type="match status" value="1"/>
</dbReference>
<dbReference type="OrthoDB" id="7443898at2"/>
<organism evidence="4 5">
    <name type="scientific">Qipengyuania algicida</name>
    <dbReference type="NCBI Taxonomy" id="1836209"/>
    <lineage>
        <taxon>Bacteria</taxon>
        <taxon>Pseudomonadati</taxon>
        <taxon>Pseudomonadota</taxon>
        <taxon>Alphaproteobacteria</taxon>
        <taxon>Sphingomonadales</taxon>
        <taxon>Erythrobacteraceae</taxon>
        <taxon>Qipengyuania</taxon>
    </lineage>
</organism>
<dbReference type="EMBL" id="WTYA01000005">
    <property type="protein sequence ID" value="MXP28662.1"/>
    <property type="molecule type" value="Genomic_DNA"/>
</dbReference>
<keyword evidence="5" id="KW-1185">Reference proteome</keyword>
<reference evidence="4 5" key="1">
    <citation type="submission" date="2019-12" db="EMBL/GenBank/DDBJ databases">
        <title>Genomic-based taxomic classification of the family Erythrobacteraceae.</title>
        <authorList>
            <person name="Xu L."/>
        </authorList>
    </citation>
    <scope>NUCLEOTIDE SEQUENCE [LARGE SCALE GENOMIC DNA]</scope>
    <source>
        <strain evidence="4 5">KEMB 9005-328</strain>
    </source>
</reference>
<keyword evidence="3" id="KW-0998">Cell outer membrane</keyword>
<dbReference type="Proteomes" id="UP000439780">
    <property type="component" value="Unassembled WGS sequence"/>
</dbReference>
<evidence type="ECO:0000313" key="4">
    <source>
        <dbReference type="EMBL" id="MXP28662.1"/>
    </source>
</evidence>
<sequence>MHAQEVRKGIIVKVDAEADSNPFLGYSDTGSTDSSSDWVGAGSVEVRPWLTSKGPTSSFNLSAFARGRAYTSKYGFDDSYGGNLSVTKRTSERTTLSANASVTSSSPRGRYDYIGRLPASLTPGGTGSDVGTPVTDPSLLVPGEDITLLGLSGRTTNINVGAQGTTQLSERSSFNANVGYQKLIVTGNSGSSFGNTDYDSVSAGLGYTHQLSQRTQVGLTGNGRYTHYQAIYPSATTFGLFATMDTQLGEFWHLSASAGVSATHSEANSQFPSYSNVTAAGSVSICNQNSRRSFCLSYDRAQQPSALGRIRNTDSVSAQYTQTVSDRDRLSATAGYTSSKSNDPNTTSFRDIELLSFRSTFTHTFSDRLDGYVFGSVDRSYGGFVNDKPRIAIGIGLTVRIGDHP</sequence>
<evidence type="ECO:0000256" key="1">
    <source>
        <dbReference type="ARBA" id="ARBA00004442"/>
    </source>
</evidence>
<dbReference type="GO" id="GO:0009279">
    <property type="term" value="C:cell outer membrane"/>
    <property type="evidence" value="ECO:0007669"/>
    <property type="project" value="UniProtKB-SubCell"/>
</dbReference>
<evidence type="ECO:0000256" key="2">
    <source>
        <dbReference type="ARBA" id="ARBA00023136"/>
    </source>
</evidence>
<dbReference type="AlphaFoldDB" id="A0A845ADV5"/>
<evidence type="ECO:0000313" key="5">
    <source>
        <dbReference type="Proteomes" id="UP000439780"/>
    </source>
</evidence>
<comment type="caution">
    <text evidence="4">The sequence shown here is derived from an EMBL/GenBank/DDBJ whole genome shotgun (WGS) entry which is preliminary data.</text>
</comment>
<dbReference type="InterPro" id="IPR036942">
    <property type="entry name" value="Beta-barrel_TonB_sf"/>
</dbReference>
<gene>
    <name evidence="4" type="ORF">GRI58_07495</name>
</gene>
<keyword evidence="2" id="KW-0472">Membrane</keyword>
<accession>A0A845ADV5</accession>